<protein>
    <submittedName>
        <fullName evidence="2">LD-carboxypeptidase LdcB, LAS superfamily</fullName>
    </submittedName>
</protein>
<accession>A0A1G8R2V1</accession>
<feature type="domain" description="D-alanyl-D-alanine carboxypeptidase-like core" evidence="1">
    <location>
        <begin position="22"/>
        <end position="175"/>
    </location>
</feature>
<dbReference type="Pfam" id="PF02557">
    <property type="entry name" value="VanY"/>
    <property type="match status" value="1"/>
</dbReference>
<dbReference type="RefSeq" id="WP_090364497.1">
    <property type="nucleotide sequence ID" value="NZ_FNEM01000005.1"/>
</dbReference>
<organism evidence="2 3">
    <name type="scientific">Ferrimonas sediminum</name>
    <dbReference type="NCBI Taxonomy" id="718193"/>
    <lineage>
        <taxon>Bacteria</taxon>
        <taxon>Pseudomonadati</taxon>
        <taxon>Pseudomonadota</taxon>
        <taxon>Gammaproteobacteria</taxon>
        <taxon>Alteromonadales</taxon>
        <taxon>Ferrimonadaceae</taxon>
        <taxon>Ferrimonas</taxon>
    </lineage>
</organism>
<gene>
    <name evidence="2" type="ORF">SAMN04488540_10529</name>
</gene>
<dbReference type="Gene3D" id="3.30.1380.10">
    <property type="match status" value="1"/>
</dbReference>
<dbReference type="EMBL" id="FNEM01000005">
    <property type="protein sequence ID" value="SDJ10885.1"/>
    <property type="molecule type" value="Genomic_DNA"/>
</dbReference>
<sequence length="230" mass="26276">MLTQSQLMGLEQNHLMEVEDQLLECRTAVAFRQMQEAASKVGLDLQCASGWCSFDSQLRAFNGKVMGKQPLVDEEGRPLNPANLNDNELLRAILTWSSLPGTSRRHWGSDFNFYDANAIRRDNLKLEPLEYRGRGPNGKLNRWLDEHMTEFGFFRPYTKNLGGVQPEPWHLSFAPVALPALAAFDERALAEHLKQSKLALKSHILERLPELLRRYFYQVTPAPAATLRNR</sequence>
<evidence type="ECO:0000259" key="1">
    <source>
        <dbReference type="Pfam" id="PF02557"/>
    </source>
</evidence>
<keyword evidence="3" id="KW-1185">Reference proteome</keyword>
<dbReference type="AlphaFoldDB" id="A0A1G8R2V1"/>
<dbReference type="InterPro" id="IPR009045">
    <property type="entry name" value="Zn_M74/Hedgehog-like"/>
</dbReference>
<proteinExistence type="predicted"/>
<dbReference type="GO" id="GO:0004180">
    <property type="term" value="F:carboxypeptidase activity"/>
    <property type="evidence" value="ECO:0007669"/>
    <property type="project" value="UniProtKB-KW"/>
</dbReference>
<dbReference type="CDD" id="cd14847">
    <property type="entry name" value="DD-carboxypeptidase_like"/>
    <property type="match status" value="1"/>
</dbReference>
<name>A0A1G8R2V1_9GAMM</name>
<evidence type="ECO:0000313" key="2">
    <source>
        <dbReference type="EMBL" id="SDJ10885.1"/>
    </source>
</evidence>
<keyword evidence="2" id="KW-0645">Protease</keyword>
<dbReference type="InterPro" id="IPR052179">
    <property type="entry name" value="DD-CPase-like"/>
</dbReference>
<dbReference type="PANTHER" id="PTHR34385">
    <property type="entry name" value="D-ALANYL-D-ALANINE CARBOXYPEPTIDASE"/>
    <property type="match status" value="1"/>
</dbReference>
<dbReference type="Proteomes" id="UP000199527">
    <property type="component" value="Unassembled WGS sequence"/>
</dbReference>
<reference evidence="3" key="1">
    <citation type="submission" date="2016-10" db="EMBL/GenBank/DDBJ databases">
        <authorList>
            <person name="Varghese N."/>
            <person name="Submissions S."/>
        </authorList>
    </citation>
    <scope>NUCLEOTIDE SEQUENCE [LARGE SCALE GENOMIC DNA]</scope>
    <source>
        <strain evidence="3">DSM 23317</strain>
    </source>
</reference>
<dbReference type="SUPFAM" id="SSF55166">
    <property type="entry name" value="Hedgehog/DD-peptidase"/>
    <property type="match status" value="1"/>
</dbReference>
<keyword evidence="2" id="KW-0121">Carboxypeptidase</keyword>
<evidence type="ECO:0000313" key="3">
    <source>
        <dbReference type="Proteomes" id="UP000199527"/>
    </source>
</evidence>
<keyword evidence="2" id="KW-0378">Hydrolase</keyword>
<dbReference type="InterPro" id="IPR003709">
    <property type="entry name" value="VanY-like_core_dom"/>
</dbReference>
<dbReference type="GO" id="GO:0006508">
    <property type="term" value="P:proteolysis"/>
    <property type="evidence" value="ECO:0007669"/>
    <property type="project" value="InterPro"/>
</dbReference>
<dbReference type="OrthoDB" id="9792074at2"/>
<dbReference type="PANTHER" id="PTHR34385:SF1">
    <property type="entry name" value="PEPTIDOGLYCAN L-ALANYL-D-GLUTAMATE ENDOPEPTIDASE CWLK"/>
    <property type="match status" value="1"/>
</dbReference>